<sequence length="38" mass="4419">MITSNNKAPHIGEKCQNIIYCKVFKETFKYSINTKVNI</sequence>
<organism evidence="1 2">
    <name type="scientific">Heterorhabditis bacteriophora</name>
    <name type="common">Entomopathogenic nematode worm</name>
    <dbReference type="NCBI Taxonomy" id="37862"/>
    <lineage>
        <taxon>Eukaryota</taxon>
        <taxon>Metazoa</taxon>
        <taxon>Ecdysozoa</taxon>
        <taxon>Nematoda</taxon>
        <taxon>Chromadorea</taxon>
        <taxon>Rhabditida</taxon>
        <taxon>Rhabditina</taxon>
        <taxon>Rhabditomorpha</taxon>
        <taxon>Strongyloidea</taxon>
        <taxon>Heterorhabditidae</taxon>
        <taxon>Heterorhabditis</taxon>
    </lineage>
</organism>
<dbReference type="Proteomes" id="UP000095283">
    <property type="component" value="Unplaced"/>
</dbReference>
<accession>A0A1I7WPG2</accession>
<name>A0A1I7WPG2_HETBA</name>
<reference evidence="2" key="1">
    <citation type="submission" date="2016-11" db="UniProtKB">
        <authorList>
            <consortium name="WormBaseParasite"/>
        </authorList>
    </citation>
    <scope>IDENTIFICATION</scope>
</reference>
<dbReference type="WBParaSite" id="Hba_06968">
    <property type="protein sequence ID" value="Hba_06968"/>
    <property type="gene ID" value="Hba_06968"/>
</dbReference>
<evidence type="ECO:0000313" key="1">
    <source>
        <dbReference type="Proteomes" id="UP000095283"/>
    </source>
</evidence>
<proteinExistence type="predicted"/>
<evidence type="ECO:0000313" key="2">
    <source>
        <dbReference type="WBParaSite" id="Hba_06968"/>
    </source>
</evidence>
<protein>
    <submittedName>
        <fullName evidence="2">Uncharacterized protein</fullName>
    </submittedName>
</protein>
<keyword evidence="1" id="KW-1185">Reference proteome</keyword>
<dbReference type="AlphaFoldDB" id="A0A1I7WPG2"/>